<reference evidence="13" key="1">
    <citation type="submission" date="2016-08" db="EMBL/GenBank/DDBJ databases">
        <authorList>
            <person name="Loux V."/>
            <person name="Rue O."/>
        </authorList>
    </citation>
    <scope>NUCLEOTIDE SEQUENCE [LARGE SCALE GENOMIC DNA]</scope>
    <source>
        <strain evidence="13">INRA Bc05-F1</strain>
    </source>
</reference>
<keyword evidence="5 8" id="KW-0732">Signal</keyword>
<sequence>MKKIFSLFLICMLAFSTLSNMIVSAESRSTGTLTIHKFEQSKDLKTTTEGNGKEGQTVPEGAKPLEGVTFEIKRIESFEKISNDGTVIKEKEKPVKDAAMTKVTNTEGEAVFTNLPLGRYEVKAIEGPKHIALDKTTFIVDIPMTSADGKDLNYDVHIYPKNETKRGSVEFVKKGEAGKVLKDAEFHLFKKNKDGTSTQVKTPSSLVTGEDGKVRVDSLEYGDYYYFIEHKAPTGYLTSKEEHPFSIKESGEVVKLDDIKNYKEPTITKSINNGSKVAGINKETDYTYDIKTLLPEDIKLYKKYVVTDILDDRLEIKGLPIVMVDGKKVEDDSVKVVVEGQKVTATIEDFSKINGKELHLQITAKIKSDVQSGMKIPNKAVLDFVNKDDISSEKDGKPSNEVVVTPTTGNIKIEKVDGKDKTLKLEGAKFQLQDKKGNVIKISGKEMNDITDANGIITWNEIPYGEYQIVETEAPKYKDKDGAVEHYQKLRDPIDITIDEKHQTIELQVENNKSGWIIPATGGMGTIFFTVTGLLLMMTAALIFFRKKPVKNS</sequence>
<evidence type="ECO:0000256" key="8">
    <source>
        <dbReference type="SAM" id="SignalP"/>
    </source>
</evidence>
<feature type="domain" description="Gram-positive cocci surface proteins LPxTG" evidence="9">
    <location>
        <begin position="519"/>
        <end position="548"/>
    </location>
</feature>
<dbReference type="Pfam" id="PF17802">
    <property type="entry name" value="SpaA"/>
    <property type="match status" value="2"/>
</dbReference>
<dbReference type="Pfam" id="PF16555">
    <property type="entry name" value="GramPos_pilinD1"/>
    <property type="match status" value="1"/>
</dbReference>
<dbReference type="InterPro" id="IPR026466">
    <property type="entry name" value="Fim_isopep_form_D2_dom"/>
</dbReference>
<dbReference type="PANTHER" id="PTHR36108">
    <property type="entry name" value="COLOSSIN-B-RELATED"/>
    <property type="match status" value="1"/>
</dbReference>
<evidence type="ECO:0000313" key="13">
    <source>
        <dbReference type="Proteomes" id="UP000196052"/>
    </source>
</evidence>
<dbReference type="Proteomes" id="UP000196052">
    <property type="component" value="Unassembled WGS sequence"/>
</dbReference>
<proteinExistence type="inferred from homology"/>
<feature type="domain" description="SpaA-like prealbumin fold" evidence="11">
    <location>
        <begin position="167"/>
        <end position="256"/>
    </location>
</feature>
<evidence type="ECO:0000259" key="10">
    <source>
        <dbReference type="Pfam" id="PF16555"/>
    </source>
</evidence>
<dbReference type="RefSeq" id="WP_088122976.1">
    <property type="nucleotide sequence ID" value="NZ_FMBE01000013.1"/>
</dbReference>
<dbReference type="InterPro" id="IPR019931">
    <property type="entry name" value="LPXTG_anchor"/>
</dbReference>
<keyword evidence="7" id="KW-0812">Transmembrane</keyword>
<dbReference type="InterPro" id="IPR041033">
    <property type="entry name" value="SpaA_PFL_dom_1"/>
</dbReference>
<feature type="chain" id="PRO_5039265650" evidence="8">
    <location>
        <begin position="22"/>
        <end position="553"/>
    </location>
</feature>
<comment type="similarity">
    <text evidence="2">Belongs to the serine-aspartate repeat-containing protein (SDr) family.</text>
</comment>
<organism evidence="12 13">
    <name type="scientific">Bacillus wiedmannii</name>
    <dbReference type="NCBI Taxonomy" id="1890302"/>
    <lineage>
        <taxon>Bacteria</taxon>
        <taxon>Bacillati</taxon>
        <taxon>Bacillota</taxon>
        <taxon>Bacilli</taxon>
        <taxon>Bacillales</taxon>
        <taxon>Bacillaceae</taxon>
        <taxon>Bacillus</taxon>
        <taxon>Bacillus cereus group</taxon>
    </lineage>
</organism>
<feature type="domain" description="SpaA-like prealbumin fold" evidence="11">
    <location>
        <begin position="409"/>
        <end position="513"/>
    </location>
</feature>
<keyword evidence="6" id="KW-0572">Peptidoglycan-anchor</keyword>
<dbReference type="Pfam" id="PF00746">
    <property type="entry name" value="Gram_pos_anchor"/>
    <property type="match status" value="1"/>
</dbReference>
<evidence type="ECO:0000256" key="2">
    <source>
        <dbReference type="ARBA" id="ARBA00007257"/>
    </source>
</evidence>
<dbReference type="InterPro" id="IPR013783">
    <property type="entry name" value="Ig-like_fold"/>
</dbReference>
<dbReference type="Gene3D" id="2.60.40.10">
    <property type="entry name" value="Immunoglobulins"/>
    <property type="match status" value="3"/>
</dbReference>
<dbReference type="NCBIfam" id="NF033902">
    <property type="entry name" value="iso_D2_wall_anc"/>
    <property type="match status" value="1"/>
</dbReference>
<evidence type="ECO:0000256" key="7">
    <source>
        <dbReference type="SAM" id="Phobius"/>
    </source>
</evidence>
<dbReference type="EMBL" id="FMBE01000013">
    <property type="protein sequence ID" value="SCC15252.1"/>
    <property type="molecule type" value="Genomic_DNA"/>
</dbReference>
<evidence type="ECO:0000259" key="11">
    <source>
        <dbReference type="Pfam" id="PF17802"/>
    </source>
</evidence>
<dbReference type="SUPFAM" id="SSF49478">
    <property type="entry name" value="Cna protein B-type domain"/>
    <property type="match status" value="1"/>
</dbReference>
<name>A0A1C4C859_9BACI</name>
<keyword evidence="7" id="KW-1133">Transmembrane helix</keyword>
<gene>
    <name evidence="12" type="ORF">BC05F1_01782</name>
</gene>
<feature type="transmembrane region" description="Helical" evidence="7">
    <location>
        <begin position="516"/>
        <end position="545"/>
    </location>
</feature>
<evidence type="ECO:0000256" key="3">
    <source>
        <dbReference type="ARBA" id="ARBA00022512"/>
    </source>
</evidence>
<keyword evidence="3" id="KW-0134">Cell wall</keyword>
<dbReference type="Gene3D" id="2.60.40.740">
    <property type="match status" value="1"/>
</dbReference>
<feature type="signal peptide" evidence="8">
    <location>
        <begin position="1"/>
        <end position="21"/>
    </location>
</feature>
<evidence type="ECO:0000256" key="6">
    <source>
        <dbReference type="ARBA" id="ARBA00023088"/>
    </source>
</evidence>
<dbReference type="InterPro" id="IPR032364">
    <property type="entry name" value="GramPos_pilinD1_N"/>
</dbReference>
<evidence type="ECO:0000259" key="9">
    <source>
        <dbReference type="Pfam" id="PF00746"/>
    </source>
</evidence>
<evidence type="ECO:0000256" key="1">
    <source>
        <dbReference type="ARBA" id="ARBA00004168"/>
    </source>
</evidence>
<comment type="subcellular location">
    <subcellularLocation>
        <location evidence="1">Secreted</location>
        <location evidence="1">Cell wall</location>
        <topology evidence="1">Peptidoglycan-anchor</topology>
    </subcellularLocation>
</comment>
<evidence type="ECO:0000313" key="12">
    <source>
        <dbReference type="EMBL" id="SCC15252.1"/>
    </source>
</evidence>
<keyword evidence="7" id="KW-0472">Membrane</keyword>
<protein>
    <submittedName>
        <fullName evidence="12">Putative peptidoglycan bound protein (LPXTG motif)</fullName>
    </submittedName>
</protein>
<evidence type="ECO:0000256" key="5">
    <source>
        <dbReference type="ARBA" id="ARBA00022729"/>
    </source>
</evidence>
<dbReference type="NCBIfam" id="TIGR01167">
    <property type="entry name" value="LPXTG_anchor"/>
    <property type="match status" value="1"/>
</dbReference>
<dbReference type="InterPro" id="IPR048052">
    <property type="entry name" value="FM1-like"/>
</dbReference>
<dbReference type="AlphaFoldDB" id="A0A1C4C859"/>
<feature type="domain" description="Gram-positive pilin subunit D1 N-terminal" evidence="10">
    <location>
        <begin position="30"/>
        <end position="163"/>
    </location>
</feature>
<accession>A0A1C4C859</accession>
<dbReference type="NCBIfam" id="TIGR04226">
    <property type="entry name" value="RrgB_K2N_iso_D2"/>
    <property type="match status" value="1"/>
</dbReference>
<dbReference type="PANTHER" id="PTHR36108:SF13">
    <property type="entry name" value="COLOSSIN-B-RELATED"/>
    <property type="match status" value="1"/>
</dbReference>
<keyword evidence="4" id="KW-0964">Secreted</keyword>
<evidence type="ECO:0000256" key="4">
    <source>
        <dbReference type="ARBA" id="ARBA00022525"/>
    </source>
</evidence>